<accession>A0A090Q4U4</accession>
<comment type="caution">
    <text evidence="1">The sequence shown here is derived from an EMBL/GenBank/DDBJ whole genome shotgun (WGS) entry which is preliminary data.</text>
</comment>
<proteinExistence type="predicted"/>
<dbReference type="EMBL" id="BBML01000009">
    <property type="protein sequence ID" value="GAK98109.1"/>
    <property type="molecule type" value="Genomic_DNA"/>
</dbReference>
<dbReference type="SUPFAM" id="SSF48452">
    <property type="entry name" value="TPR-like"/>
    <property type="match status" value="1"/>
</dbReference>
<gene>
    <name evidence="1" type="ORF">JCM19294_742</name>
</gene>
<name>A0A090Q4U4_9FLAO</name>
<dbReference type="Gene3D" id="1.25.40.10">
    <property type="entry name" value="Tetratricopeptide repeat domain"/>
    <property type="match status" value="1"/>
</dbReference>
<dbReference type="STRING" id="319236.BST91_04965"/>
<sequence length="248" mass="28158">MAVAAFFVIACGSIKNTTTKEEKKESNQVEEVKDLRSLFSQGDSQKALNILNETISKSKDSNQVEEALYLKGFYFHANDDITAAIDVYDELDEYDADNSYLTKTSSLRKLMDIKESMSQVTEKKDSLETFLMIKSFPTLKECGTSNTDNLLRDCFKSTVNGIVVNNYDTNIGETFTLSNFNRIYVNYEINDQGQVSSIKSITRNTYNPYLTLEAERMVALLNIIKPAMNQDDEPMKIKVSLPITYRTQ</sequence>
<evidence type="ECO:0000313" key="1">
    <source>
        <dbReference type="EMBL" id="GAK98109.1"/>
    </source>
</evidence>
<protein>
    <submittedName>
        <fullName evidence="1">TonB family protein</fullName>
    </submittedName>
</protein>
<dbReference type="InterPro" id="IPR011990">
    <property type="entry name" value="TPR-like_helical_dom_sf"/>
</dbReference>
<dbReference type="eggNOG" id="COG3063">
    <property type="taxonomic scope" value="Bacteria"/>
</dbReference>
<organism evidence="1 2">
    <name type="scientific">Nonlabens tegetincola</name>
    <dbReference type="NCBI Taxonomy" id="323273"/>
    <lineage>
        <taxon>Bacteria</taxon>
        <taxon>Pseudomonadati</taxon>
        <taxon>Bacteroidota</taxon>
        <taxon>Flavobacteriia</taxon>
        <taxon>Flavobacteriales</taxon>
        <taxon>Flavobacteriaceae</taxon>
        <taxon>Nonlabens</taxon>
    </lineage>
</organism>
<evidence type="ECO:0000313" key="2">
    <source>
        <dbReference type="Proteomes" id="UP000029221"/>
    </source>
</evidence>
<dbReference type="Proteomes" id="UP000029221">
    <property type="component" value="Unassembled WGS sequence"/>
</dbReference>
<reference evidence="1" key="1">
    <citation type="journal article" date="2014" name="Genome Announc.">
        <title>Draft Genome Sequences of Marine Flavobacterium Nonlabens Strains NR17, NR24, NR27, NR32, NR33, and Ara13.</title>
        <authorList>
            <person name="Nakanishi M."/>
            <person name="Meirelles P."/>
            <person name="Suzuki R."/>
            <person name="Takatani N."/>
            <person name="Mino S."/>
            <person name="Suda W."/>
            <person name="Oshima K."/>
            <person name="Hattori M."/>
            <person name="Ohkuma M."/>
            <person name="Hosokawa M."/>
            <person name="Miyashita K."/>
            <person name="Thompson F.L."/>
            <person name="Niwa A."/>
            <person name="Sawabe T."/>
            <person name="Sawabe T."/>
        </authorList>
    </citation>
    <scope>NUCLEOTIDE SEQUENCE [LARGE SCALE GENOMIC DNA]</scope>
    <source>
        <strain evidence="1">JCM 19294</strain>
    </source>
</reference>
<dbReference type="AlphaFoldDB" id="A0A090Q4U4"/>
<keyword evidence="2" id="KW-1185">Reference proteome</keyword>